<dbReference type="SMART" id="SM00865">
    <property type="entry name" value="Tubulin_C"/>
    <property type="match status" value="1"/>
</dbReference>
<dbReference type="GO" id="GO:0000911">
    <property type="term" value="P:cytokinesis by cell plate formation"/>
    <property type="evidence" value="ECO:0007669"/>
    <property type="project" value="UniProtKB-ARBA"/>
</dbReference>
<name>A0AAW1QU08_9CHLO</name>
<dbReference type="Proteomes" id="UP001445335">
    <property type="component" value="Unassembled WGS sequence"/>
</dbReference>
<dbReference type="GO" id="GO:0031122">
    <property type="term" value="P:cytoplasmic microtubule organization"/>
    <property type="evidence" value="ECO:0007669"/>
    <property type="project" value="InterPro"/>
</dbReference>
<evidence type="ECO:0000259" key="11">
    <source>
        <dbReference type="SMART" id="SM00865"/>
    </source>
</evidence>
<comment type="similarity">
    <text evidence="3 9">Belongs to the tubulin family.</text>
</comment>
<dbReference type="GO" id="GO:0010103">
    <property type="term" value="P:stomatal complex morphogenesis"/>
    <property type="evidence" value="ECO:0007669"/>
    <property type="project" value="UniProtKB-ARBA"/>
</dbReference>
<gene>
    <name evidence="12" type="ORF">WJX81_001650</name>
</gene>
<evidence type="ECO:0000256" key="2">
    <source>
        <dbReference type="ARBA" id="ARBA00004267"/>
    </source>
</evidence>
<dbReference type="SUPFAM" id="SSF55307">
    <property type="entry name" value="Tubulin C-terminal domain-like"/>
    <property type="match status" value="1"/>
</dbReference>
<dbReference type="InterPro" id="IPR018316">
    <property type="entry name" value="Tubulin/FtsZ_2-layer-sand-dom"/>
</dbReference>
<dbReference type="InterPro" id="IPR003008">
    <property type="entry name" value="Tubulin_FtsZ_GTPase"/>
</dbReference>
<comment type="subcellular location">
    <subcellularLocation>
        <location evidence="2">Cytoplasm</location>
        <location evidence="2">Cytoskeleton</location>
        <location evidence="2">Microtubule organizing center</location>
    </subcellularLocation>
</comment>
<dbReference type="GO" id="GO:0007020">
    <property type="term" value="P:microtubule nucleation"/>
    <property type="evidence" value="ECO:0007669"/>
    <property type="project" value="InterPro"/>
</dbReference>
<dbReference type="PANTHER" id="PTHR11588">
    <property type="entry name" value="TUBULIN"/>
    <property type="match status" value="1"/>
</dbReference>
<dbReference type="Pfam" id="PF03953">
    <property type="entry name" value="Tubulin_C"/>
    <property type="match status" value="1"/>
</dbReference>
<evidence type="ECO:0000313" key="12">
    <source>
        <dbReference type="EMBL" id="KAK9824974.1"/>
    </source>
</evidence>
<comment type="caution">
    <text evidence="12">The sequence shown here is derived from an EMBL/GenBank/DDBJ whole genome shotgun (WGS) entry which is preliminary data.</text>
</comment>
<evidence type="ECO:0000256" key="8">
    <source>
        <dbReference type="ARBA" id="ARBA00023212"/>
    </source>
</evidence>
<dbReference type="SMART" id="SM00864">
    <property type="entry name" value="Tubulin"/>
    <property type="match status" value="1"/>
</dbReference>
<dbReference type="GO" id="GO:0009624">
    <property type="term" value="P:response to nematode"/>
    <property type="evidence" value="ECO:0007669"/>
    <property type="project" value="UniProtKB-ARBA"/>
</dbReference>
<evidence type="ECO:0000256" key="1">
    <source>
        <dbReference type="ARBA" id="ARBA00002783"/>
    </source>
</evidence>
<dbReference type="InterPro" id="IPR017975">
    <property type="entry name" value="Tubulin_CS"/>
</dbReference>
<proteinExistence type="inferred from homology"/>
<dbReference type="FunFam" id="1.10.287.600:FF:000004">
    <property type="entry name" value="Tubulin gamma chain"/>
    <property type="match status" value="1"/>
</dbReference>
<dbReference type="GO" id="GO:0048768">
    <property type="term" value="P:root hair cell tip growth"/>
    <property type="evidence" value="ECO:0007669"/>
    <property type="project" value="UniProtKB-ARBA"/>
</dbReference>
<evidence type="ECO:0000259" key="10">
    <source>
        <dbReference type="SMART" id="SM00864"/>
    </source>
</evidence>
<dbReference type="CDD" id="cd02188">
    <property type="entry name" value="gamma_tubulin"/>
    <property type="match status" value="1"/>
</dbReference>
<dbReference type="Pfam" id="PF00091">
    <property type="entry name" value="Tubulin"/>
    <property type="match status" value="1"/>
</dbReference>
<dbReference type="InterPro" id="IPR037103">
    <property type="entry name" value="Tubulin/FtsZ-like_C"/>
</dbReference>
<feature type="domain" description="Tubulin/FtsZ GTPase" evidence="10">
    <location>
        <begin position="48"/>
        <end position="247"/>
    </location>
</feature>
<dbReference type="GO" id="GO:0048366">
    <property type="term" value="P:leaf development"/>
    <property type="evidence" value="ECO:0007669"/>
    <property type="project" value="UniProtKB-ARBA"/>
</dbReference>
<dbReference type="FunFam" id="3.30.1330.20:FF:000003">
    <property type="entry name" value="Tubulin gamma chain"/>
    <property type="match status" value="1"/>
</dbReference>
<evidence type="ECO:0000256" key="7">
    <source>
        <dbReference type="ARBA" id="ARBA00023134"/>
    </source>
</evidence>
<sequence>MPREIITLQVGQCGNQIGSEFWKKLCVEHGISNDGILEDFATQGGDRKDVFFYQADDERYIPRALLIDLEPRVVNAIQNSDIRNLFNPENVFLSDHGGGAGNNWASGYQQGESVQEDILDMIDREVGYSDSLEGFVLCHSIAGGTGSGLGSYLLEALNDRFPKKLIQTYSVFPNQNETSDVVVQPYNSVLTLKRLTLNADAVVVLDNTALNRIAVERLHIANPSFSQTNSLVSTVMAASTATLRYPGYMNNDLVGLVAGLIPTPRCHFLMTGYTPLTVESEAPSAPGAGLVRKTTVLDVMRRLLQPKNIMVSAHARTKEYDRSKYISILNIIQGEVDPTQVHKSLQRIRERKLANFIEWGPASIQVALSRKSPYAPSAHRVSGLMLANHTSIRHLFNRTLGQFDKLIKRKAFIDNYKEFPMFHTVDGRRLVEDLSEFDDAREVVAALSAESDHQTRDGPPENP</sequence>
<dbReference type="EMBL" id="JALJOU010000078">
    <property type="protein sequence ID" value="KAK9824974.1"/>
    <property type="molecule type" value="Genomic_DNA"/>
</dbReference>
<keyword evidence="4" id="KW-0963">Cytoplasm</keyword>
<dbReference type="AlphaFoldDB" id="A0AAW1QU08"/>
<dbReference type="Gene3D" id="1.10.287.600">
    <property type="entry name" value="Helix hairpin bin"/>
    <property type="match status" value="1"/>
</dbReference>
<evidence type="ECO:0000256" key="3">
    <source>
        <dbReference type="ARBA" id="ARBA00009636"/>
    </source>
</evidence>
<keyword evidence="6 9" id="KW-0547">Nucleotide-binding</keyword>
<comment type="function">
    <text evidence="9">Tubulin is the major constituent of microtubules, protein filaments consisting of alpha- and beta-tubulin heterodimers. Gamma-tubulin is a key component of the gamma-tubulin ring complex (gTuRC) which mediates microtubule nucleation. The gTuRC regulates the minus-end nucleation of alpha-beta tubulin heterodimers that grow into microtubule protafilaments, a critical step in centrosome duplication and spindle formation.</text>
</comment>
<dbReference type="InterPro" id="IPR023123">
    <property type="entry name" value="Tubulin_C"/>
</dbReference>
<protein>
    <recommendedName>
        <fullName evidence="9">Tubulin gamma chain</fullName>
    </recommendedName>
</protein>
<dbReference type="SUPFAM" id="SSF52490">
    <property type="entry name" value="Tubulin nucleotide-binding domain-like"/>
    <property type="match status" value="1"/>
</dbReference>
<reference evidence="12 13" key="1">
    <citation type="journal article" date="2024" name="Nat. Commun.">
        <title>Phylogenomics reveals the evolutionary origins of lichenization in chlorophyte algae.</title>
        <authorList>
            <person name="Puginier C."/>
            <person name="Libourel C."/>
            <person name="Otte J."/>
            <person name="Skaloud P."/>
            <person name="Haon M."/>
            <person name="Grisel S."/>
            <person name="Petersen M."/>
            <person name="Berrin J.G."/>
            <person name="Delaux P.M."/>
            <person name="Dal Grande F."/>
            <person name="Keller J."/>
        </authorList>
    </citation>
    <scope>NUCLEOTIDE SEQUENCE [LARGE SCALE GENOMIC DNA]</scope>
    <source>
        <strain evidence="12 13">SAG 245.80</strain>
    </source>
</reference>
<dbReference type="GO" id="GO:0005525">
    <property type="term" value="F:GTP binding"/>
    <property type="evidence" value="ECO:0007669"/>
    <property type="project" value="UniProtKB-UniRule"/>
</dbReference>
<dbReference type="Gene3D" id="3.30.1330.20">
    <property type="entry name" value="Tubulin/FtsZ, C-terminal domain"/>
    <property type="match status" value="1"/>
</dbReference>
<dbReference type="InterPro" id="IPR002454">
    <property type="entry name" value="Gamma_tubulin"/>
</dbReference>
<accession>A0AAW1QU08</accession>
<keyword evidence="7 9" id="KW-0342">GTP-binding</keyword>
<dbReference type="InterPro" id="IPR036525">
    <property type="entry name" value="Tubulin/FtsZ_GTPase_sf"/>
</dbReference>
<dbReference type="GO" id="GO:0000930">
    <property type="term" value="C:gamma-tubulin complex"/>
    <property type="evidence" value="ECO:0007669"/>
    <property type="project" value="InterPro"/>
</dbReference>
<comment type="function">
    <text evidence="1">Tubulin is the major constituent of microtubules. The gamma chain is found at microtubule organizing centers (MTOC) such as the spindle poles, suggesting that it is involved in the minus-end nucleation of microtubule assembly.</text>
</comment>
<dbReference type="FunFam" id="3.40.50.1440:FF:000010">
    <property type="entry name" value="Tubulin gamma chain"/>
    <property type="match status" value="1"/>
</dbReference>
<keyword evidence="8" id="KW-0206">Cytoskeleton</keyword>
<dbReference type="InterPro" id="IPR008280">
    <property type="entry name" value="Tub_FtsZ_C"/>
</dbReference>
<feature type="domain" description="Tubulin/FtsZ 2-layer sandwich" evidence="11">
    <location>
        <begin position="249"/>
        <end position="401"/>
    </location>
</feature>
<evidence type="ECO:0000256" key="5">
    <source>
        <dbReference type="ARBA" id="ARBA00022701"/>
    </source>
</evidence>
<dbReference type="PRINTS" id="PR01164">
    <property type="entry name" value="GAMMATUBULIN"/>
</dbReference>
<dbReference type="PROSITE" id="PS00227">
    <property type="entry name" value="TUBULIN"/>
    <property type="match status" value="1"/>
</dbReference>
<keyword evidence="13" id="KW-1185">Reference proteome</keyword>
<evidence type="ECO:0000256" key="4">
    <source>
        <dbReference type="ARBA" id="ARBA00022490"/>
    </source>
</evidence>
<evidence type="ECO:0000256" key="6">
    <source>
        <dbReference type="ARBA" id="ARBA00022741"/>
    </source>
</evidence>
<dbReference type="PRINTS" id="PR01161">
    <property type="entry name" value="TUBULIN"/>
</dbReference>
<evidence type="ECO:0000256" key="9">
    <source>
        <dbReference type="RuleBase" id="RU000352"/>
    </source>
</evidence>
<dbReference type="GO" id="GO:0005874">
    <property type="term" value="C:microtubule"/>
    <property type="evidence" value="ECO:0007669"/>
    <property type="project" value="UniProtKB-KW"/>
</dbReference>
<organism evidence="12 13">
    <name type="scientific">Elliptochloris bilobata</name>
    <dbReference type="NCBI Taxonomy" id="381761"/>
    <lineage>
        <taxon>Eukaryota</taxon>
        <taxon>Viridiplantae</taxon>
        <taxon>Chlorophyta</taxon>
        <taxon>core chlorophytes</taxon>
        <taxon>Trebouxiophyceae</taxon>
        <taxon>Trebouxiophyceae incertae sedis</taxon>
        <taxon>Elliptochloris clade</taxon>
        <taxon>Elliptochloris</taxon>
    </lineage>
</organism>
<dbReference type="InterPro" id="IPR000217">
    <property type="entry name" value="Tubulin"/>
</dbReference>
<keyword evidence="5 9" id="KW-0493">Microtubule</keyword>
<dbReference type="Gene3D" id="3.40.50.1440">
    <property type="entry name" value="Tubulin/FtsZ, GTPase domain"/>
    <property type="match status" value="1"/>
</dbReference>
<evidence type="ECO:0000313" key="13">
    <source>
        <dbReference type="Proteomes" id="UP001445335"/>
    </source>
</evidence>